<proteinExistence type="predicted"/>
<sequence length="118" mass="13329">MPSADNISEGVKYMPQDNNIDPFNNAGNLDTHRDATNNPTNNKDDNDTIDRPVMIDDSLNPGFQREERPRPNGSIPTIEGVANIKERFPSDHERLMSRINLGDALINRENTHSGRFEK</sequence>
<evidence type="ECO:0000256" key="1">
    <source>
        <dbReference type="SAM" id="MobiDB-lite"/>
    </source>
</evidence>
<organism evidence="2 3">
    <name type="scientific">Peribacillus simplex</name>
    <dbReference type="NCBI Taxonomy" id="1478"/>
    <lineage>
        <taxon>Bacteria</taxon>
        <taxon>Bacillati</taxon>
        <taxon>Bacillota</taxon>
        <taxon>Bacilli</taxon>
        <taxon>Bacillales</taxon>
        <taxon>Bacillaceae</taxon>
        <taxon>Peribacillus</taxon>
    </lineage>
</organism>
<feature type="compositionally biased region" description="Polar residues" evidence="1">
    <location>
        <begin position="16"/>
        <end position="28"/>
    </location>
</feature>
<reference evidence="2 3" key="1">
    <citation type="submission" date="2019-07" db="EMBL/GenBank/DDBJ databases">
        <title>Genome assembly of Bacillus simplex strain GGC-P6A.</title>
        <authorList>
            <person name="Jennings M.E."/>
            <person name="Barton H.A."/>
        </authorList>
    </citation>
    <scope>NUCLEOTIDE SEQUENCE [LARGE SCALE GENOMIC DNA]</scope>
    <source>
        <strain evidence="2 3">GGC-P6A</strain>
    </source>
</reference>
<evidence type="ECO:0000313" key="3">
    <source>
        <dbReference type="Proteomes" id="UP000317770"/>
    </source>
</evidence>
<feature type="compositionally biased region" description="Basic and acidic residues" evidence="1">
    <location>
        <begin position="42"/>
        <end position="54"/>
    </location>
</feature>
<dbReference type="EMBL" id="VNKI01000002">
    <property type="protein sequence ID" value="TVX82951.1"/>
    <property type="molecule type" value="Genomic_DNA"/>
</dbReference>
<dbReference type="AlphaFoldDB" id="A0A8B5Y2L5"/>
<accession>A0A8B5Y2L5</accession>
<evidence type="ECO:0000313" key="2">
    <source>
        <dbReference type="EMBL" id="TVX82951.1"/>
    </source>
</evidence>
<protein>
    <submittedName>
        <fullName evidence="2">Uncharacterized protein</fullName>
    </submittedName>
</protein>
<gene>
    <name evidence="2" type="ORF">FQP34_05055</name>
</gene>
<comment type="caution">
    <text evidence="2">The sequence shown here is derived from an EMBL/GenBank/DDBJ whole genome shotgun (WGS) entry which is preliminary data.</text>
</comment>
<feature type="region of interest" description="Disordered" evidence="1">
    <location>
        <begin position="1"/>
        <end position="77"/>
    </location>
</feature>
<name>A0A8B5Y2L5_9BACI</name>
<dbReference type="Proteomes" id="UP000317770">
    <property type="component" value="Unassembled WGS sequence"/>
</dbReference>